<accession>A0A1B1A5X1</accession>
<evidence type="ECO:0000313" key="4">
    <source>
        <dbReference type="Proteomes" id="UP000013243"/>
    </source>
</evidence>
<dbReference type="Pfam" id="PF01713">
    <property type="entry name" value="Smr"/>
    <property type="match status" value="1"/>
</dbReference>
<dbReference type="STRING" id="1265309.K529_014530"/>
<name>A0A1B1A5X1_9RHOB</name>
<dbReference type="Proteomes" id="UP000013243">
    <property type="component" value="Chromosome"/>
</dbReference>
<dbReference type="PANTHER" id="PTHR35562">
    <property type="entry name" value="DNA ENDONUCLEASE SMRA-RELATED"/>
    <property type="match status" value="1"/>
</dbReference>
<dbReference type="OrthoDB" id="7165597at2"/>
<dbReference type="GeneID" id="28251074"/>
<dbReference type="InterPro" id="IPR036063">
    <property type="entry name" value="Smr_dom_sf"/>
</dbReference>
<sequence>MTRRKLTDDEIDLWQKVVKHAERLHADREKKGGDHADPPAPKPKPKPHRAAPASLPHFEVGSKARGKLPGHDLKASPSRKLASDPLRMDEKAFRRMKRGKLKPEGKLDLHGMRMESAHGALTSFILSAQASNKRLVLVITGKGKDRDEPGPMPVPRGVLRHQVPQWLALQPLAQAVLQVTPAHISHGGEGAYYVYLRRIR</sequence>
<dbReference type="PANTHER" id="PTHR35562:SF2">
    <property type="entry name" value="DNA ENDONUCLEASE SMRA-RELATED"/>
    <property type="match status" value="1"/>
</dbReference>
<evidence type="ECO:0000256" key="1">
    <source>
        <dbReference type="SAM" id="MobiDB-lite"/>
    </source>
</evidence>
<dbReference type="PROSITE" id="PS50828">
    <property type="entry name" value="SMR"/>
    <property type="match status" value="1"/>
</dbReference>
<feature type="compositionally biased region" description="Basic and acidic residues" evidence="1">
    <location>
        <begin position="22"/>
        <end position="37"/>
    </location>
</feature>
<dbReference type="RefSeq" id="WP_005616113.1">
    <property type="nucleotide sequence ID" value="NZ_CP015230.1"/>
</dbReference>
<feature type="domain" description="Smr" evidence="2">
    <location>
        <begin position="107"/>
        <end position="197"/>
    </location>
</feature>
<gene>
    <name evidence="3" type="ORF">K529_014530</name>
</gene>
<proteinExistence type="predicted"/>
<reference evidence="3 4" key="1">
    <citation type="journal article" date="2016" name="ISME J.">
        <title>Global occurrence and heterogeneity of the Roseobacter-clade species Ruegeria mobilis.</title>
        <authorList>
            <person name="Sonnenschein E."/>
            <person name="Gram L."/>
        </authorList>
    </citation>
    <scope>NUCLEOTIDE SEQUENCE [LARGE SCALE GENOMIC DNA]</scope>
    <source>
        <strain evidence="3 4">F1926</strain>
    </source>
</reference>
<dbReference type="EMBL" id="CP015230">
    <property type="protein sequence ID" value="ANP41990.1"/>
    <property type="molecule type" value="Genomic_DNA"/>
</dbReference>
<dbReference type="Gene3D" id="3.30.1370.110">
    <property type="match status" value="1"/>
</dbReference>
<dbReference type="KEGG" id="rmb:K529_014530"/>
<protein>
    <submittedName>
        <fullName evidence="3">DNA mismatch repair protein MutS</fullName>
    </submittedName>
</protein>
<evidence type="ECO:0000313" key="3">
    <source>
        <dbReference type="EMBL" id="ANP41990.1"/>
    </source>
</evidence>
<dbReference type="SMART" id="SM00463">
    <property type="entry name" value="SMR"/>
    <property type="match status" value="1"/>
</dbReference>
<dbReference type="InterPro" id="IPR002625">
    <property type="entry name" value="Smr_dom"/>
</dbReference>
<organism evidence="3 4">
    <name type="scientific">Tritonibacter mobilis F1926</name>
    <dbReference type="NCBI Taxonomy" id="1265309"/>
    <lineage>
        <taxon>Bacteria</taxon>
        <taxon>Pseudomonadati</taxon>
        <taxon>Pseudomonadota</taxon>
        <taxon>Alphaproteobacteria</taxon>
        <taxon>Rhodobacterales</taxon>
        <taxon>Paracoccaceae</taxon>
        <taxon>Tritonibacter</taxon>
    </lineage>
</organism>
<evidence type="ECO:0000259" key="2">
    <source>
        <dbReference type="PROSITE" id="PS50828"/>
    </source>
</evidence>
<feature type="region of interest" description="Disordered" evidence="1">
    <location>
        <begin position="22"/>
        <end position="84"/>
    </location>
</feature>
<dbReference type="AlphaFoldDB" id="A0A1B1A5X1"/>
<dbReference type="SUPFAM" id="SSF160443">
    <property type="entry name" value="SMR domain-like"/>
    <property type="match status" value="1"/>
</dbReference>